<dbReference type="AlphaFoldDB" id="A0A084QBY2"/>
<evidence type="ECO:0000313" key="3">
    <source>
        <dbReference type="EMBL" id="KFA61467.1"/>
    </source>
</evidence>
<reference evidence="3 4" key="1">
    <citation type="journal article" date="2014" name="BMC Genomics">
        <title>Comparative genome sequencing reveals chemotype-specific gene clusters in the toxigenic black mold Stachybotrys.</title>
        <authorList>
            <person name="Semeiks J."/>
            <person name="Borek D."/>
            <person name="Otwinowski Z."/>
            <person name="Grishin N.V."/>
        </authorList>
    </citation>
    <scope>NUCLEOTIDE SEQUENCE [LARGE SCALE GENOMIC DNA]</scope>
    <source>
        <strain evidence="3 4">IBT 40285</strain>
    </source>
</reference>
<feature type="region of interest" description="Disordered" evidence="2">
    <location>
        <begin position="1"/>
        <end position="159"/>
    </location>
</feature>
<protein>
    <submittedName>
        <fullName evidence="3">Uncharacterized protein</fullName>
    </submittedName>
</protein>
<dbReference type="STRING" id="1283841.A0A084QBY2"/>
<gene>
    <name evidence="3" type="ORF">S40285_10104</name>
</gene>
<sequence>MHEGKVTDSDDHTIGGSPEPCSDQKFEVVVPSSPSCETSQAVEESQTSSEPQPGCLKSLHKRPLTHSEEKTDPSTSGTDATPASDSDSDGEYRPSIKKFMIAQKKGRSKTKGKNVQDQVPKKKRRPNTRQKDKADEKAKDGPFTGTDRQTQTRPYPPLEVPETTAEFLSIAQDFIEKQLGRAKHAKKSFKDLEKVYEEHEATFENSVALLQQQKTTLEDCQEKLAIERGLRLDREAENEQLQATNEELENEKQALESQIQRLIVDDKEQKRRIVSLLEEKRAETAANKVSDDTIISMWRTLAYNVLRFTRTLTVTPREWDIEPENIPLPIQELARRCISQPTLQGRYLQQHILSKLAQSVFGNECILWPSRAGTAFAKFCHELSGNPEILARTGPLKAQMAEIMDEQYCATEQQRVTCVNDLFDEMNPFNPEVGGGHDFRELGQKVISSAVELHALLMKSRAVFRVAFPSPERPSASTAAVACSPPDISLIASAEDTAGCDPLDMDLVPVETTTPNALQPEVVDEDTRMMGADVVIPTENKATPMQCSQAAADIEAHTSSPSYLSDSMEICFNPHNKPEAECRVQFIMSPFLEKIGNADGDCYDVRTVICKAQSRCGIRESDTREDGWWKRSWRRRDQRIAGRI</sequence>
<accession>A0A084QBY2</accession>
<feature type="compositionally biased region" description="Low complexity" evidence="2">
    <location>
        <begin position="73"/>
        <end position="85"/>
    </location>
</feature>
<dbReference type="Proteomes" id="UP000028524">
    <property type="component" value="Unassembled WGS sequence"/>
</dbReference>
<name>A0A084QBY2_STAC4</name>
<feature type="compositionally biased region" description="Basic and acidic residues" evidence="2">
    <location>
        <begin position="129"/>
        <end position="140"/>
    </location>
</feature>
<dbReference type="HOGENOM" id="CLU_410591_0_0_1"/>
<evidence type="ECO:0000256" key="1">
    <source>
        <dbReference type="SAM" id="Coils"/>
    </source>
</evidence>
<keyword evidence="4" id="KW-1185">Reference proteome</keyword>
<dbReference type="OrthoDB" id="5213630at2759"/>
<dbReference type="InParanoid" id="A0A084QBY2"/>
<evidence type="ECO:0000256" key="2">
    <source>
        <dbReference type="SAM" id="MobiDB-lite"/>
    </source>
</evidence>
<feature type="compositionally biased region" description="Polar residues" evidence="2">
    <location>
        <begin position="32"/>
        <end position="51"/>
    </location>
</feature>
<proteinExistence type="predicted"/>
<feature type="compositionally biased region" description="Basic and acidic residues" evidence="2">
    <location>
        <begin position="1"/>
        <end position="13"/>
    </location>
</feature>
<organism evidence="3 4">
    <name type="scientific">Stachybotrys chlorohalonatus (strain IBT 40285)</name>
    <dbReference type="NCBI Taxonomy" id="1283841"/>
    <lineage>
        <taxon>Eukaryota</taxon>
        <taxon>Fungi</taxon>
        <taxon>Dikarya</taxon>
        <taxon>Ascomycota</taxon>
        <taxon>Pezizomycotina</taxon>
        <taxon>Sordariomycetes</taxon>
        <taxon>Hypocreomycetidae</taxon>
        <taxon>Hypocreales</taxon>
        <taxon>Stachybotryaceae</taxon>
        <taxon>Stachybotrys</taxon>
    </lineage>
</organism>
<feature type="coiled-coil region" evidence="1">
    <location>
        <begin position="231"/>
        <end position="265"/>
    </location>
</feature>
<evidence type="ECO:0000313" key="4">
    <source>
        <dbReference type="Proteomes" id="UP000028524"/>
    </source>
</evidence>
<keyword evidence="1" id="KW-0175">Coiled coil</keyword>
<dbReference type="EMBL" id="KL660855">
    <property type="protein sequence ID" value="KFA61467.1"/>
    <property type="molecule type" value="Genomic_DNA"/>
</dbReference>